<dbReference type="Gene3D" id="3.10.450.50">
    <property type="match status" value="1"/>
</dbReference>
<accession>A0ABU4RDE2</accession>
<dbReference type="SUPFAM" id="SSF54427">
    <property type="entry name" value="NTF2-like"/>
    <property type="match status" value="1"/>
</dbReference>
<dbReference type="InterPro" id="IPR037401">
    <property type="entry name" value="SnoaL-like"/>
</dbReference>
<dbReference type="Proteomes" id="UP001273350">
    <property type="component" value="Unassembled WGS sequence"/>
</dbReference>
<dbReference type="InterPro" id="IPR032710">
    <property type="entry name" value="NTF2-like_dom_sf"/>
</dbReference>
<dbReference type="EMBL" id="JAWXVI010000002">
    <property type="protein sequence ID" value="MDX6188551.1"/>
    <property type="molecule type" value="Genomic_DNA"/>
</dbReference>
<evidence type="ECO:0000259" key="1">
    <source>
        <dbReference type="Pfam" id="PF12680"/>
    </source>
</evidence>
<sequence length="154" mass="17942">MKNVALLFSMIFIVYSCKDQVKTPNLDPSKKERIVKQYFEYYNNHQWNELATLYSPIADFKDPSFGPEMTIQTRRQTITKYNKLNTLFADLHSEIVKIYPSDEQHIIVELVSTGTAADSTKFKLPICKIFTIDKGKITQDFTYFDNFDDSNSDK</sequence>
<protein>
    <submittedName>
        <fullName evidence="2">Nuclear transport factor 2 family protein</fullName>
    </submittedName>
</protein>
<comment type="caution">
    <text evidence="2">The sequence shown here is derived from an EMBL/GenBank/DDBJ whole genome shotgun (WGS) entry which is preliminary data.</text>
</comment>
<dbReference type="PROSITE" id="PS51257">
    <property type="entry name" value="PROKAR_LIPOPROTEIN"/>
    <property type="match status" value="1"/>
</dbReference>
<dbReference type="Pfam" id="PF12680">
    <property type="entry name" value="SnoaL_2"/>
    <property type="match status" value="1"/>
</dbReference>
<keyword evidence="3" id="KW-1185">Reference proteome</keyword>
<evidence type="ECO:0000313" key="2">
    <source>
        <dbReference type="EMBL" id="MDX6188551.1"/>
    </source>
</evidence>
<name>A0ABU4RDE2_9FLAO</name>
<reference evidence="2 3" key="1">
    <citation type="submission" date="2023-11" db="EMBL/GenBank/DDBJ databases">
        <title>Unpublished Manusciprt.</title>
        <authorList>
            <person name="Saticioglu I.B."/>
            <person name="Ay H."/>
            <person name="Ajmi N."/>
            <person name="Altun S."/>
            <person name="Duman M."/>
        </authorList>
    </citation>
    <scope>NUCLEOTIDE SEQUENCE [LARGE SCALE GENOMIC DNA]</scope>
    <source>
        <strain evidence="2 3">Fl-318</strain>
    </source>
</reference>
<feature type="domain" description="SnoaL-like" evidence="1">
    <location>
        <begin position="35"/>
        <end position="138"/>
    </location>
</feature>
<gene>
    <name evidence="2" type="ORF">SGQ83_04245</name>
</gene>
<evidence type="ECO:0000313" key="3">
    <source>
        <dbReference type="Proteomes" id="UP001273350"/>
    </source>
</evidence>
<organism evidence="2 3">
    <name type="scientific">Flavobacterium cupriresistens</name>
    <dbReference type="NCBI Taxonomy" id="2893885"/>
    <lineage>
        <taxon>Bacteria</taxon>
        <taxon>Pseudomonadati</taxon>
        <taxon>Bacteroidota</taxon>
        <taxon>Flavobacteriia</taxon>
        <taxon>Flavobacteriales</taxon>
        <taxon>Flavobacteriaceae</taxon>
        <taxon>Flavobacterium</taxon>
    </lineage>
</organism>
<proteinExistence type="predicted"/>